<keyword evidence="2" id="KW-1133">Transmembrane helix</keyword>
<keyword evidence="4" id="KW-1185">Reference proteome</keyword>
<reference evidence="3 4" key="1">
    <citation type="submission" date="2021-12" db="EMBL/GenBank/DDBJ databases">
        <title>Genome sequencing of bacteria with rrn-lacking chromosome and rrn-plasmid.</title>
        <authorList>
            <person name="Anda M."/>
            <person name="Iwasaki W."/>
        </authorList>
    </citation>
    <scope>NUCLEOTIDE SEQUENCE [LARGE SCALE GENOMIC DNA]</scope>
    <source>
        <strain evidence="3 4">NBRC 101262</strain>
    </source>
</reference>
<feature type="transmembrane region" description="Helical" evidence="2">
    <location>
        <begin position="157"/>
        <end position="177"/>
    </location>
</feature>
<evidence type="ECO:0000256" key="1">
    <source>
        <dbReference type="SAM" id="MobiDB-lite"/>
    </source>
</evidence>
<evidence type="ECO:0000313" key="4">
    <source>
        <dbReference type="Proteomes" id="UP001354989"/>
    </source>
</evidence>
<protein>
    <submittedName>
        <fullName evidence="3">Uncharacterized protein</fullName>
    </submittedName>
</protein>
<evidence type="ECO:0000313" key="3">
    <source>
        <dbReference type="EMBL" id="BDC97807.1"/>
    </source>
</evidence>
<dbReference type="EMBL" id="AP025292">
    <property type="protein sequence ID" value="BDC97807.1"/>
    <property type="molecule type" value="Genomic_DNA"/>
</dbReference>
<gene>
    <name evidence="3" type="ORF">PEPS_00880</name>
</gene>
<accession>A0ABN6L829</accession>
<proteinExistence type="predicted"/>
<dbReference type="Proteomes" id="UP001354989">
    <property type="component" value="Chromosome"/>
</dbReference>
<sequence length="178" mass="20686">MNQLIQEAVKFSCSSLYLSQCMFNHMSEMTKNGFRDRDGKLKKLNNKGEEFAHHLIQQAKAFIDQQKKIEDIQEVGANNTIKLEHQEATDLRHDKELAHQAKTDERHDKELAHQAKTDERHDREIEQLRVKINAHEKILKKVNASGSNVKIGYNNKYIYVFLFISNILALCALYFSLS</sequence>
<evidence type="ECO:0000256" key="2">
    <source>
        <dbReference type="SAM" id="Phobius"/>
    </source>
</evidence>
<organism evidence="3 4">
    <name type="scientific">Persicobacter psychrovividus</name>
    <dbReference type="NCBI Taxonomy" id="387638"/>
    <lineage>
        <taxon>Bacteria</taxon>
        <taxon>Pseudomonadati</taxon>
        <taxon>Bacteroidota</taxon>
        <taxon>Cytophagia</taxon>
        <taxon>Cytophagales</taxon>
        <taxon>Persicobacteraceae</taxon>
        <taxon>Persicobacter</taxon>
    </lineage>
</organism>
<keyword evidence="2" id="KW-0472">Membrane</keyword>
<feature type="region of interest" description="Disordered" evidence="1">
    <location>
        <begin position="101"/>
        <end position="121"/>
    </location>
</feature>
<keyword evidence="2" id="KW-0812">Transmembrane</keyword>
<name>A0ABN6L829_9BACT</name>